<keyword evidence="2" id="KW-1185">Reference proteome</keyword>
<sequence>MRKIHIILDPRDAKDSPELLKALGEVFQQDNLTLNLSQSQRAEDLNPEFKEFENRVFDESDQILNLENSKIDADLNSDNNLSEEHNPNTKANSKLKIEKWYTKLKNRGVAFGLEVYKMAFRTAKYISDVEPFSDSDKK</sequence>
<organism evidence="1 2">
    <name type="scientific">Adhaeribacter aerolatus</name>
    <dbReference type="NCBI Taxonomy" id="670289"/>
    <lineage>
        <taxon>Bacteria</taxon>
        <taxon>Pseudomonadati</taxon>
        <taxon>Bacteroidota</taxon>
        <taxon>Cytophagia</taxon>
        <taxon>Cytophagales</taxon>
        <taxon>Hymenobacteraceae</taxon>
        <taxon>Adhaeribacter</taxon>
    </lineage>
</organism>
<name>A0A512B3T0_9BACT</name>
<evidence type="ECO:0000313" key="1">
    <source>
        <dbReference type="EMBL" id="GEO06608.1"/>
    </source>
</evidence>
<protein>
    <submittedName>
        <fullName evidence="1">Uncharacterized protein</fullName>
    </submittedName>
</protein>
<dbReference type="AlphaFoldDB" id="A0A512B3T0"/>
<dbReference type="Proteomes" id="UP000321532">
    <property type="component" value="Unassembled WGS sequence"/>
</dbReference>
<dbReference type="RefSeq" id="WP_146903006.1">
    <property type="nucleotide sequence ID" value="NZ_BJYS01000041.1"/>
</dbReference>
<comment type="caution">
    <text evidence="1">The sequence shown here is derived from an EMBL/GenBank/DDBJ whole genome shotgun (WGS) entry which is preliminary data.</text>
</comment>
<evidence type="ECO:0000313" key="2">
    <source>
        <dbReference type="Proteomes" id="UP000321532"/>
    </source>
</evidence>
<reference evidence="1 2" key="1">
    <citation type="submission" date="2019-07" db="EMBL/GenBank/DDBJ databases">
        <title>Whole genome shotgun sequence of Adhaeribacter aerolatus NBRC 106133.</title>
        <authorList>
            <person name="Hosoyama A."/>
            <person name="Uohara A."/>
            <person name="Ohji S."/>
            <person name="Ichikawa N."/>
        </authorList>
    </citation>
    <scope>NUCLEOTIDE SEQUENCE [LARGE SCALE GENOMIC DNA]</scope>
    <source>
        <strain evidence="1 2">NBRC 106133</strain>
    </source>
</reference>
<dbReference type="EMBL" id="BJYS01000041">
    <property type="protein sequence ID" value="GEO06608.1"/>
    <property type="molecule type" value="Genomic_DNA"/>
</dbReference>
<accession>A0A512B3T0</accession>
<proteinExistence type="predicted"/>
<gene>
    <name evidence="1" type="ORF">AAE02nite_42720</name>
</gene>